<sequence length="399" mass="44663">MADPTKHYVQYDITWASIALLYYDYALTFAMEVKYIWGRPKVLTSGTVLYVLCRYALVANVLYLLGMSDKLEISCNAWHTITAILGVLGRAAVIITFTRRAYAICAQNKWVLGVLGVLGIATVVTDAMNVPHQSCSTGSSSDLIPTIRSLLTIVFETLSTILITWRTIRTFIKRQNNRSGRFHGVEYFVFEQGVLYFCLISLLTFATFVLKLRGNSDFLQNLLDALTLPLSGMLTARFVLHLRAWDHSHSVVVDSNLRRHFHRPGHGAGAGDGGFNDLGTMTRVEEGESIGKLSFGPNPGLDSIVEGIETWEDQVRDPIDHTPGDDDVPMNVDQQVEERFSMRTFHHHHHHRYEDHNRQHQQRRSQVSSIQTRSDSLLSGTTLDGSASPDATGPDKMIG</sequence>
<feature type="transmembrane region" description="Helical" evidence="2">
    <location>
        <begin position="188"/>
        <end position="210"/>
    </location>
</feature>
<reference evidence="4 5" key="1">
    <citation type="journal article" date="2019" name="Nat. Ecol. Evol.">
        <title>Megaphylogeny resolves global patterns of mushroom evolution.</title>
        <authorList>
            <person name="Varga T."/>
            <person name="Krizsan K."/>
            <person name="Foldi C."/>
            <person name="Dima B."/>
            <person name="Sanchez-Garcia M."/>
            <person name="Sanchez-Ramirez S."/>
            <person name="Szollosi G.J."/>
            <person name="Szarkandi J.G."/>
            <person name="Papp V."/>
            <person name="Albert L."/>
            <person name="Andreopoulos W."/>
            <person name="Angelini C."/>
            <person name="Antonin V."/>
            <person name="Barry K.W."/>
            <person name="Bougher N.L."/>
            <person name="Buchanan P."/>
            <person name="Buyck B."/>
            <person name="Bense V."/>
            <person name="Catcheside P."/>
            <person name="Chovatia M."/>
            <person name="Cooper J."/>
            <person name="Damon W."/>
            <person name="Desjardin D."/>
            <person name="Finy P."/>
            <person name="Geml J."/>
            <person name="Haridas S."/>
            <person name="Hughes K."/>
            <person name="Justo A."/>
            <person name="Karasinski D."/>
            <person name="Kautmanova I."/>
            <person name="Kiss B."/>
            <person name="Kocsube S."/>
            <person name="Kotiranta H."/>
            <person name="LaButti K.M."/>
            <person name="Lechner B.E."/>
            <person name="Liimatainen K."/>
            <person name="Lipzen A."/>
            <person name="Lukacs Z."/>
            <person name="Mihaltcheva S."/>
            <person name="Morgado L.N."/>
            <person name="Niskanen T."/>
            <person name="Noordeloos M.E."/>
            <person name="Ohm R.A."/>
            <person name="Ortiz-Santana B."/>
            <person name="Ovrebo C."/>
            <person name="Racz N."/>
            <person name="Riley R."/>
            <person name="Savchenko A."/>
            <person name="Shiryaev A."/>
            <person name="Soop K."/>
            <person name="Spirin V."/>
            <person name="Szebenyi C."/>
            <person name="Tomsovsky M."/>
            <person name="Tulloss R.E."/>
            <person name="Uehling J."/>
            <person name="Grigoriev I.V."/>
            <person name="Vagvolgyi C."/>
            <person name="Papp T."/>
            <person name="Martin F.M."/>
            <person name="Miettinen O."/>
            <person name="Hibbett D.S."/>
            <person name="Nagy L.G."/>
        </authorList>
    </citation>
    <scope>NUCLEOTIDE SEQUENCE [LARGE SCALE GENOMIC DNA]</scope>
    <source>
        <strain evidence="4 5">CBS 962.96</strain>
    </source>
</reference>
<name>A0A4S8M680_DENBC</name>
<feature type="transmembrane region" description="Helical" evidence="2">
    <location>
        <begin position="13"/>
        <end position="30"/>
    </location>
</feature>
<dbReference type="InterPro" id="IPR045340">
    <property type="entry name" value="DUF6533"/>
</dbReference>
<keyword evidence="2" id="KW-0812">Transmembrane</keyword>
<feature type="transmembrane region" description="Helical" evidence="2">
    <location>
        <begin position="77"/>
        <end position="98"/>
    </location>
</feature>
<protein>
    <recommendedName>
        <fullName evidence="3">DUF6533 domain-containing protein</fullName>
    </recommendedName>
</protein>
<evidence type="ECO:0000256" key="2">
    <source>
        <dbReference type="SAM" id="Phobius"/>
    </source>
</evidence>
<feature type="transmembrane region" description="Helical" evidence="2">
    <location>
        <begin position="110"/>
        <end position="130"/>
    </location>
</feature>
<feature type="region of interest" description="Disordered" evidence="1">
    <location>
        <begin position="347"/>
        <end position="399"/>
    </location>
</feature>
<organism evidence="4 5">
    <name type="scientific">Dendrothele bispora (strain CBS 962.96)</name>
    <dbReference type="NCBI Taxonomy" id="1314807"/>
    <lineage>
        <taxon>Eukaryota</taxon>
        <taxon>Fungi</taxon>
        <taxon>Dikarya</taxon>
        <taxon>Basidiomycota</taxon>
        <taxon>Agaricomycotina</taxon>
        <taxon>Agaricomycetes</taxon>
        <taxon>Agaricomycetidae</taxon>
        <taxon>Agaricales</taxon>
        <taxon>Agaricales incertae sedis</taxon>
        <taxon>Dendrothele</taxon>
    </lineage>
</organism>
<dbReference type="AlphaFoldDB" id="A0A4S8M680"/>
<keyword evidence="5" id="KW-1185">Reference proteome</keyword>
<feature type="transmembrane region" description="Helical" evidence="2">
    <location>
        <begin position="150"/>
        <end position="168"/>
    </location>
</feature>
<gene>
    <name evidence="4" type="ORF">K435DRAFT_838458</name>
</gene>
<evidence type="ECO:0000313" key="4">
    <source>
        <dbReference type="EMBL" id="THU97779.1"/>
    </source>
</evidence>
<proteinExistence type="predicted"/>
<dbReference type="EMBL" id="ML179149">
    <property type="protein sequence ID" value="THU97779.1"/>
    <property type="molecule type" value="Genomic_DNA"/>
</dbReference>
<evidence type="ECO:0000313" key="5">
    <source>
        <dbReference type="Proteomes" id="UP000297245"/>
    </source>
</evidence>
<feature type="compositionally biased region" description="Low complexity" evidence="1">
    <location>
        <begin position="364"/>
        <end position="374"/>
    </location>
</feature>
<dbReference type="Pfam" id="PF20151">
    <property type="entry name" value="DUF6533"/>
    <property type="match status" value="1"/>
</dbReference>
<keyword evidence="2" id="KW-0472">Membrane</keyword>
<dbReference type="Proteomes" id="UP000297245">
    <property type="component" value="Unassembled WGS sequence"/>
</dbReference>
<accession>A0A4S8M680</accession>
<dbReference type="OrthoDB" id="3267855at2759"/>
<evidence type="ECO:0000259" key="3">
    <source>
        <dbReference type="Pfam" id="PF20151"/>
    </source>
</evidence>
<evidence type="ECO:0000256" key="1">
    <source>
        <dbReference type="SAM" id="MobiDB-lite"/>
    </source>
</evidence>
<feature type="transmembrane region" description="Helical" evidence="2">
    <location>
        <begin position="42"/>
        <end position="65"/>
    </location>
</feature>
<feature type="compositionally biased region" description="Polar residues" evidence="1">
    <location>
        <begin position="375"/>
        <end position="385"/>
    </location>
</feature>
<keyword evidence="2" id="KW-1133">Transmembrane helix</keyword>
<feature type="domain" description="DUF6533" evidence="3">
    <location>
        <begin position="16"/>
        <end position="56"/>
    </location>
</feature>